<dbReference type="AlphaFoldDB" id="A0A146M518"/>
<accession>A0A146M518</accession>
<protein>
    <submittedName>
        <fullName evidence="1">Uncharacterized protein</fullName>
    </submittedName>
</protein>
<name>A0A146M518_LYGHE</name>
<sequence length="216" mass="23055">MSRPKYKIPNAVQRACQSISHPSPLVSLHLCPRGPSLKPYTITTNPINVTTPSQKPYTNVSAISSFVKKPLVFGGTSSTSLVAASSDNPVAGGAEVHMFNHKISIGERMNTGASSLRMGKPQISAITSATLLESKCTTNLLIHCEMRLPYATACTIVEKLSSVITKSATLFVTSTPDPIAQPTSAILILGESLKPSPVIATIRFRRCSDSIIFTLD</sequence>
<dbReference type="EMBL" id="GDHC01003785">
    <property type="protein sequence ID" value="JAQ14844.1"/>
    <property type="molecule type" value="Transcribed_RNA"/>
</dbReference>
<evidence type="ECO:0000313" key="1">
    <source>
        <dbReference type="EMBL" id="JAQ14844.1"/>
    </source>
</evidence>
<proteinExistence type="predicted"/>
<organism evidence="1">
    <name type="scientific">Lygus hesperus</name>
    <name type="common">Western plant bug</name>
    <dbReference type="NCBI Taxonomy" id="30085"/>
    <lineage>
        <taxon>Eukaryota</taxon>
        <taxon>Metazoa</taxon>
        <taxon>Ecdysozoa</taxon>
        <taxon>Arthropoda</taxon>
        <taxon>Hexapoda</taxon>
        <taxon>Insecta</taxon>
        <taxon>Pterygota</taxon>
        <taxon>Neoptera</taxon>
        <taxon>Paraneoptera</taxon>
        <taxon>Hemiptera</taxon>
        <taxon>Heteroptera</taxon>
        <taxon>Panheteroptera</taxon>
        <taxon>Cimicomorpha</taxon>
        <taxon>Miridae</taxon>
        <taxon>Mirini</taxon>
        <taxon>Lygus</taxon>
    </lineage>
</organism>
<reference evidence="1" key="1">
    <citation type="journal article" date="2016" name="Gigascience">
        <title>De novo construction of an expanded transcriptome assembly for the western tarnished plant bug, Lygus hesperus.</title>
        <authorList>
            <person name="Tassone E.E."/>
            <person name="Geib S.M."/>
            <person name="Hall B."/>
            <person name="Fabrick J.A."/>
            <person name="Brent C.S."/>
            <person name="Hull J.J."/>
        </authorList>
    </citation>
    <scope>NUCLEOTIDE SEQUENCE</scope>
</reference>
<gene>
    <name evidence="1" type="ORF">g.7129</name>
</gene>